<dbReference type="OrthoDB" id="204928at2759"/>
<dbReference type="InterPro" id="IPR011051">
    <property type="entry name" value="RmlC_Cupin_sf"/>
</dbReference>
<sequence length="156" mass="18483">FFYMMKGDMRLVVAERGQFRDIRIREGEVFLLPARIPHSPQRISDTLGLVIERERSSQELDCLRYYVDDSDEILYEKWFHCENLEKLGPLIKEYFNSEAYKTGKPIPGSILENKPIKQDFERNLGEPFSLQDWLNHHKEVIDINGKKELFEGFVSR</sequence>
<proteinExistence type="predicted"/>
<evidence type="ECO:0000313" key="9">
    <source>
        <dbReference type="Proteomes" id="UP000887116"/>
    </source>
</evidence>
<dbReference type="GO" id="GO:0005506">
    <property type="term" value="F:iron ion binding"/>
    <property type="evidence" value="ECO:0007669"/>
    <property type="project" value="InterPro"/>
</dbReference>
<keyword evidence="3" id="KW-0662">Pyridine nucleotide biosynthesis</keyword>
<feature type="non-terminal residue" evidence="8">
    <location>
        <position position="156"/>
    </location>
</feature>
<protein>
    <submittedName>
        <fullName evidence="8">3-hydroxyanthranilate 3,4-dioxygenase</fullName>
    </submittedName>
</protein>
<dbReference type="PANTHER" id="PTHR15497:SF1">
    <property type="entry name" value="3-HYDROXYANTHRANILATE 3,4-DIOXYGENASE"/>
    <property type="match status" value="1"/>
</dbReference>
<comment type="cofactor">
    <cofactor evidence="1">
        <name>Fe(2+)</name>
        <dbReference type="ChEBI" id="CHEBI:29033"/>
    </cofactor>
</comment>
<dbReference type="CDD" id="cd06123">
    <property type="entry name" value="cupin_HAO"/>
    <property type="match status" value="1"/>
</dbReference>
<comment type="function">
    <text evidence="2">Catalyzes the oxidative ring opening of 3-hydroxyanthranilate to 2-amino-3-carboxymuconate semialdehyde, which spontaneously cyclizes to quinolinate.</text>
</comment>
<dbReference type="AlphaFoldDB" id="A0A8X6L9N9"/>
<name>A0A8X6L9N9_TRICU</name>
<keyword evidence="5" id="KW-0223">Dioxygenase</keyword>
<evidence type="ECO:0000256" key="6">
    <source>
        <dbReference type="ARBA" id="ARBA00023002"/>
    </source>
</evidence>
<dbReference type="GO" id="GO:0005737">
    <property type="term" value="C:cytoplasm"/>
    <property type="evidence" value="ECO:0007669"/>
    <property type="project" value="TreeGrafter"/>
</dbReference>
<evidence type="ECO:0000256" key="7">
    <source>
        <dbReference type="ARBA" id="ARBA00023004"/>
    </source>
</evidence>
<keyword evidence="4" id="KW-0479">Metal-binding</keyword>
<evidence type="ECO:0000256" key="1">
    <source>
        <dbReference type="ARBA" id="ARBA00001954"/>
    </source>
</evidence>
<evidence type="ECO:0000256" key="5">
    <source>
        <dbReference type="ARBA" id="ARBA00022964"/>
    </source>
</evidence>
<gene>
    <name evidence="8" type="primary">Haao</name>
    <name evidence="8" type="ORF">TNCT_294531</name>
</gene>
<dbReference type="InterPro" id="IPR010329">
    <property type="entry name" value="3hydroanth_dOase"/>
</dbReference>
<evidence type="ECO:0000256" key="3">
    <source>
        <dbReference type="ARBA" id="ARBA00022642"/>
    </source>
</evidence>
<dbReference type="Proteomes" id="UP000887116">
    <property type="component" value="Unassembled WGS sequence"/>
</dbReference>
<dbReference type="EMBL" id="BMAO01015250">
    <property type="protein sequence ID" value="GFR00457.1"/>
    <property type="molecule type" value="Genomic_DNA"/>
</dbReference>
<comment type="caution">
    <text evidence="8">The sequence shown here is derived from an EMBL/GenBank/DDBJ whole genome shotgun (WGS) entry which is preliminary data.</text>
</comment>
<dbReference type="PANTHER" id="PTHR15497">
    <property type="entry name" value="3-HYDROXYANTHRANILATE 3,4-DIOXYGENASE"/>
    <property type="match status" value="1"/>
</dbReference>
<evidence type="ECO:0000256" key="2">
    <source>
        <dbReference type="ARBA" id="ARBA00002752"/>
    </source>
</evidence>
<dbReference type="GO" id="GO:0034354">
    <property type="term" value="P:'de novo' NAD+ biosynthetic process from L-tryptophan"/>
    <property type="evidence" value="ECO:0007669"/>
    <property type="project" value="TreeGrafter"/>
</dbReference>
<keyword evidence="6" id="KW-0560">Oxidoreductase</keyword>
<dbReference type="Pfam" id="PF06052">
    <property type="entry name" value="3-HAO"/>
    <property type="match status" value="1"/>
</dbReference>
<evidence type="ECO:0000256" key="4">
    <source>
        <dbReference type="ARBA" id="ARBA00022723"/>
    </source>
</evidence>
<dbReference type="Gene3D" id="2.60.120.10">
    <property type="entry name" value="Jelly Rolls"/>
    <property type="match status" value="1"/>
</dbReference>
<evidence type="ECO:0000313" key="8">
    <source>
        <dbReference type="EMBL" id="GFR00457.1"/>
    </source>
</evidence>
<dbReference type="SUPFAM" id="SSF51182">
    <property type="entry name" value="RmlC-like cupins"/>
    <property type="match status" value="1"/>
</dbReference>
<dbReference type="InterPro" id="IPR014710">
    <property type="entry name" value="RmlC-like_jellyroll"/>
</dbReference>
<dbReference type="GO" id="GO:0046874">
    <property type="term" value="P:quinolinate metabolic process"/>
    <property type="evidence" value="ECO:0007669"/>
    <property type="project" value="TreeGrafter"/>
</dbReference>
<keyword evidence="9" id="KW-1185">Reference proteome</keyword>
<accession>A0A8X6L9N9</accession>
<dbReference type="GO" id="GO:0000334">
    <property type="term" value="F:3-hydroxyanthranilate 3,4-dioxygenase activity"/>
    <property type="evidence" value="ECO:0007669"/>
    <property type="project" value="InterPro"/>
</dbReference>
<organism evidence="8 9">
    <name type="scientific">Trichonephila clavata</name>
    <name type="common">Joro spider</name>
    <name type="synonym">Nephila clavata</name>
    <dbReference type="NCBI Taxonomy" id="2740835"/>
    <lineage>
        <taxon>Eukaryota</taxon>
        <taxon>Metazoa</taxon>
        <taxon>Ecdysozoa</taxon>
        <taxon>Arthropoda</taxon>
        <taxon>Chelicerata</taxon>
        <taxon>Arachnida</taxon>
        <taxon>Araneae</taxon>
        <taxon>Araneomorphae</taxon>
        <taxon>Entelegynae</taxon>
        <taxon>Araneoidea</taxon>
        <taxon>Nephilidae</taxon>
        <taxon>Trichonephila</taxon>
    </lineage>
</organism>
<feature type="non-terminal residue" evidence="8">
    <location>
        <position position="1"/>
    </location>
</feature>
<reference evidence="8" key="1">
    <citation type="submission" date="2020-07" db="EMBL/GenBank/DDBJ databases">
        <title>Multicomponent nature underlies the extraordinary mechanical properties of spider dragline silk.</title>
        <authorList>
            <person name="Kono N."/>
            <person name="Nakamura H."/>
            <person name="Mori M."/>
            <person name="Yoshida Y."/>
            <person name="Ohtoshi R."/>
            <person name="Malay A.D."/>
            <person name="Moran D.A.P."/>
            <person name="Tomita M."/>
            <person name="Numata K."/>
            <person name="Arakawa K."/>
        </authorList>
    </citation>
    <scope>NUCLEOTIDE SEQUENCE</scope>
</reference>
<keyword evidence="7" id="KW-0408">Iron</keyword>